<accession>A0ACC0HL36</accession>
<keyword evidence="2" id="KW-1185">Reference proteome</keyword>
<comment type="caution">
    <text evidence="1">The sequence shown here is derived from an EMBL/GenBank/DDBJ whole genome shotgun (WGS) entry which is preliminary data.</text>
</comment>
<proteinExistence type="predicted"/>
<gene>
    <name evidence="1" type="ORF">LOK49_LG05G01443</name>
</gene>
<reference evidence="1 2" key="1">
    <citation type="journal article" date="2022" name="Plant J.">
        <title>Chromosome-level genome of Camellia lanceoleosa provides a valuable resource for understanding genome evolution and self-incompatibility.</title>
        <authorList>
            <person name="Gong W."/>
            <person name="Xiao S."/>
            <person name="Wang L."/>
            <person name="Liao Z."/>
            <person name="Chang Y."/>
            <person name="Mo W."/>
            <person name="Hu G."/>
            <person name="Li W."/>
            <person name="Zhao G."/>
            <person name="Zhu H."/>
            <person name="Hu X."/>
            <person name="Ji K."/>
            <person name="Xiang X."/>
            <person name="Song Q."/>
            <person name="Yuan D."/>
            <person name="Jin S."/>
            <person name="Zhang L."/>
        </authorList>
    </citation>
    <scope>NUCLEOTIDE SEQUENCE [LARGE SCALE GENOMIC DNA]</scope>
    <source>
        <strain evidence="1">SQ_2022a</strain>
    </source>
</reference>
<dbReference type="EMBL" id="CM045761">
    <property type="protein sequence ID" value="KAI8013378.1"/>
    <property type="molecule type" value="Genomic_DNA"/>
</dbReference>
<dbReference type="Proteomes" id="UP001060215">
    <property type="component" value="Chromosome 4"/>
</dbReference>
<name>A0ACC0HL36_9ERIC</name>
<sequence>MTWVANGLGISPAMAPSISPQDELRFLHDRHYALHGRILVFTVAAIFTLLLIFFIFVVPCYLRRRAASETSEPFRWWNYPLLMLTTRRTNPPETPQRLEDELERRY</sequence>
<protein>
    <submittedName>
        <fullName evidence="1">Uncharacterized protein</fullName>
    </submittedName>
</protein>
<evidence type="ECO:0000313" key="1">
    <source>
        <dbReference type="EMBL" id="KAI8013378.1"/>
    </source>
</evidence>
<evidence type="ECO:0000313" key="2">
    <source>
        <dbReference type="Proteomes" id="UP001060215"/>
    </source>
</evidence>
<organism evidence="1 2">
    <name type="scientific">Camellia lanceoleosa</name>
    <dbReference type="NCBI Taxonomy" id="1840588"/>
    <lineage>
        <taxon>Eukaryota</taxon>
        <taxon>Viridiplantae</taxon>
        <taxon>Streptophyta</taxon>
        <taxon>Embryophyta</taxon>
        <taxon>Tracheophyta</taxon>
        <taxon>Spermatophyta</taxon>
        <taxon>Magnoliopsida</taxon>
        <taxon>eudicotyledons</taxon>
        <taxon>Gunneridae</taxon>
        <taxon>Pentapetalae</taxon>
        <taxon>asterids</taxon>
        <taxon>Ericales</taxon>
        <taxon>Theaceae</taxon>
        <taxon>Camellia</taxon>
    </lineage>
</organism>